<dbReference type="EMBL" id="CP029425">
    <property type="protein sequence ID" value="AWL92898.1"/>
    <property type="molecule type" value="Genomic_DNA"/>
</dbReference>
<protein>
    <submittedName>
        <fullName evidence="2">Uncharacterized protein</fullName>
    </submittedName>
</protein>
<dbReference type="AlphaFoldDB" id="A0A2U8P5H6"/>
<dbReference type="Proteomes" id="UP000215703">
    <property type="component" value="Chromosome"/>
</dbReference>
<proteinExistence type="predicted"/>
<evidence type="ECO:0000313" key="3">
    <source>
        <dbReference type="Proteomes" id="UP000215703"/>
    </source>
</evidence>
<feature type="compositionally biased region" description="Basic residues" evidence="1">
    <location>
        <begin position="57"/>
        <end position="69"/>
    </location>
</feature>
<organism evidence="2 3">
    <name type="scientific">Bradyrhizobium ottawaense</name>
    <dbReference type="NCBI Taxonomy" id="931866"/>
    <lineage>
        <taxon>Bacteria</taxon>
        <taxon>Pseudomonadati</taxon>
        <taxon>Pseudomonadota</taxon>
        <taxon>Alphaproteobacteria</taxon>
        <taxon>Hyphomicrobiales</taxon>
        <taxon>Nitrobacteraceae</taxon>
        <taxon>Bradyrhizobium</taxon>
    </lineage>
</organism>
<reference evidence="2 3" key="2">
    <citation type="journal article" date="2017" name="Syst. Appl. Microbiol.">
        <title>Soybeans inoculated with root zone soils of Canadian native legumes harbour diverse and novel Bradyrhizobium spp. that possess agricultural potential.</title>
        <authorList>
            <person name="Bromfield E.S.P."/>
            <person name="Cloutier S."/>
            <person name="Tambong J.T."/>
            <person name="Tran Thi T.V."/>
        </authorList>
    </citation>
    <scope>NUCLEOTIDE SEQUENCE [LARGE SCALE GENOMIC DNA]</scope>
    <source>
        <strain evidence="2 3">OO99</strain>
    </source>
</reference>
<feature type="region of interest" description="Disordered" evidence="1">
    <location>
        <begin position="43"/>
        <end position="69"/>
    </location>
</feature>
<gene>
    <name evidence="2" type="ORF">CIT37_12245</name>
</gene>
<evidence type="ECO:0000256" key="1">
    <source>
        <dbReference type="SAM" id="MobiDB-lite"/>
    </source>
</evidence>
<sequence length="69" mass="7876">MPGLVPGIHVPSHTSLDVDGRDFNCEDALRALARPRRFFLTRSSSQNLRQPTSAWQPRRRRGRGYRGSN</sequence>
<reference evidence="2 3" key="1">
    <citation type="journal article" date="2014" name="Int. J. Syst. Evol. Microbiol.">
        <title>Bradyrhizobium ottawaense sp. nov., a symbiotic nitrogen fixing bacterium from root nodules of soybeans in Canada.</title>
        <authorList>
            <person name="Yu X."/>
            <person name="Cloutier S."/>
            <person name="Tambong J.T."/>
            <person name="Bromfield E.S."/>
        </authorList>
    </citation>
    <scope>NUCLEOTIDE SEQUENCE [LARGE SCALE GENOMIC DNA]</scope>
    <source>
        <strain evidence="2 3">OO99</strain>
    </source>
</reference>
<name>A0A2U8P5H6_9BRAD</name>
<accession>A0A2U8P5H6</accession>
<evidence type="ECO:0000313" key="2">
    <source>
        <dbReference type="EMBL" id="AWL92898.1"/>
    </source>
</evidence>
<feature type="compositionally biased region" description="Polar residues" evidence="1">
    <location>
        <begin position="43"/>
        <end position="55"/>
    </location>
</feature>